<proteinExistence type="predicted"/>
<organism evidence="2 3">
    <name type="scientific">Streptomyces albipurpureus</name>
    <dbReference type="NCBI Taxonomy" id="2897419"/>
    <lineage>
        <taxon>Bacteria</taxon>
        <taxon>Bacillati</taxon>
        <taxon>Actinomycetota</taxon>
        <taxon>Actinomycetes</taxon>
        <taxon>Kitasatosporales</taxon>
        <taxon>Streptomycetaceae</taxon>
        <taxon>Streptomyces</taxon>
    </lineage>
</organism>
<accession>A0ABT0URM4</accession>
<feature type="compositionally biased region" description="Basic residues" evidence="1">
    <location>
        <begin position="123"/>
        <end position="138"/>
    </location>
</feature>
<evidence type="ECO:0000313" key="2">
    <source>
        <dbReference type="EMBL" id="MCM2390038.1"/>
    </source>
</evidence>
<dbReference type="EMBL" id="JAMQAW010000019">
    <property type="protein sequence ID" value="MCM2390038.1"/>
    <property type="molecule type" value="Genomic_DNA"/>
</dbReference>
<feature type="region of interest" description="Disordered" evidence="1">
    <location>
        <begin position="110"/>
        <end position="138"/>
    </location>
</feature>
<sequence length="138" mass="14336">MSGAATDAAAIGMSCSFPDTHHLGELWHLLLDGKPIVRKPPDGIGAPLPGVDKQTLRALSSAAGQRSDAAAPFVPPPTGRTIDAAVPTPPWAVVGPDSGELHHVVRAGGVTARPHTCLDESLHRRRGGSPSGRRPRSR</sequence>
<protein>
    <recommendedName>
        <fullName evidence="4">Beta-ketoacyl synthase N-terminal domain-containing protein</fullName>
    </recommendedName>
</protein>
<evidence type="ECO:0008006" key="4">
    <source>
        <dbReference type="Google" id="ProtNLM"/>
    </source>
</evidence>
<gene>
    <name evidence="2" type="ORF">NBG84_17365</name>
</gene>
<dbReference type="Proteomes" id="UP001431429">
    <property type="component" value="Unassembled WGS sequence"/>
</dbReference>
<feature type="region of interest" description="Disordered" evidence="1">
    <location>
        <begin position="59"/>
        <end position="87"/>
    </location>
</feature>
<keyword evidence="3" id="KW-1185">Reference proteome</keyword>
<name>A0ABT0URM4_9ACTN</name>
<evidence type="ECO:0000313" key="3">
    <source>
        <dbReference type="Proteomes" id="UP001431429"/>
    </source>
</evidence>
<reference evidence="2" key="1">
    <citation type="submission" date="2022-06" db="EMBL/GenBank/DDBJ databases">
        <title>Genome public.</title>
        <authorList>
            <person name="Sun Q."/>
        </authorList>
    </citation>
    <scope>NUCLEOTIDE SEQUENCE</scope>
    <source>
        <strain evidence="2">CWNU-1</strain>
    </source>
</reference>
<dbReference type="RefSeq" id="WP_250920384.1">
    <property type="nucleotide sequence ID" value="NZ_JAMQAW010000019.1"/>
</dbReference>
<evidence type="ECO:0000256" key="1">
    <source>
        <dbReference type="SAM" id="MobiDB-lite"/>
    </source>
</evidence>
<comment type="caution">
    <text evidence="2">The sequence shown here is derived from an EMBL/GenBank/DDBJ whole genome shotgun (WGS) entry which is preliminary data.</text>
</comment>